<dbReference type="Gene3D" id="2.60.130.10">
    <property type="entry name" value="Aromatic compound dioxygenase"/>
    <property type="match status" value="1"/>
</dbReference>
<dbReference type="InterPro" id="IPR050770">
    <property type="entry name" value="Intradiol_RC_Dioxygenase"/>
</dbReference>
<feature type="domain" description="Catechol dioxygenase N-terminal" evidence="8">
    <location>
        <begin position="24"/>
        <end position="98"/>
    </location>
</feature>
<name>A0ABZ2I1K7_9HYPH</name>
<organism evidence="9 10">
    <name type="scientific">Pelagibacterium nitratireducens</name>
    <dbReference type="NCBI Taxonomy" id="1046114"/>
    <lineage>
        <taxon>Bacteria</taxon>
        <taxon>Pseudomonadati</taxon>
        <taxon>Pseudomonadota</taxon>
        <taxon>Alphaproteobacteria</taxon>
        <taxon>Hyphomicrobiales</taxon>
        <taxon>Devosiaceae</taxon>
        <taxon>Pelagibacterium</taxon>
    </lineage>
</organism>
<evidence type="ECO:0000259" key="8">
    <source>
        <dbReference type="Pfam" id="PF04444"/>
    </source>
</evidence>
<evidence type="ECO:0000313" key="9">
    <source>
        <dbReference type="EMBL" id="WWT32471.1"/>
    </source>
</evidence>
<evidence type="ECO:0000256" key="1">
    <source>
        <dbReference type="ARBA" id="ARBA00001965"/>
    </source>
</evidence>
<dbReference type="PANTHER" id="PTHR33711:SF7">
    <property type="entry name" value="INTRADIOL RING-CLEAVAGE DIOXYGENASES DOMAIN-CONTAINING PROTEIN-RELATED"/>
    <property type="match status" value="1"/>
</dbReference>
<gene>
    <name evidence="9" type="ORF">V6617_15885</name>
</gene>
<keyword evidence="5" id="KW-0560">Oxidoreductase</keyword>
<evidence type="ECO:0000259" key="7">
    <source>
        <dbReference type="Pfam" id="PF00775"/>
    </source>
</evidence>
<sequence>MSTRDFNEHSITDAVVERFADTPDPRLKQIMQALVRHAHAFVREVDMSQDEWIKAIGFLTRTGHITDDKRQEFILLSDTLGISMLVDAINHRMPEGATETTVLGPFYVQNPPLKPADADISGGEHGVPLYVTATIAAPDGMPLAGAHVDVWQSDEDGFYDVQKPGDDPNLRARFTADQNGKVSFWTIVPKFYPIPADGPVGDMLKATDRHPYRPAHIHFMIDHEGYETLVTHLFIEGDPYLDSDAVFGVKQSLIVSLEDGAGAPPAAANKPSGTIWKRLDHNFGLKPAL</sequence>
<evidence type="ECO:0000256" key="2">
    <source>
        <dbReference type="ARBA" id="ARBA00007825"/>
    </source>
</evidence>
<dbReference type="Pfam" id="PF04444">
    <property type="entry name" value="Dioxygenase_N"/>
    <property type="match status" value="1"/>
</dbReference>
<comment type="cofactor">
    <cofactor evidence="1">
        <name>Fe(3+)</name>
        <dbReference type="ChEBI" id="CHEBI:29034"/>
    </cofactor>
</comment>
<dbReference type="InterPro" id="IPR039390">
    <property type="entry name" value="1_2-HQD/HQD"/>
</dbReference>
<dbReference type="CDD" id="cd03461">
    <property type="entry name" value="1_2-HQD"/>
    <property type="match status" value="1"/>
</dbReference>
<evidence type="ECO:0000256" key="4">
    <source>
        <dbReference type="ARBA" id="ARBA00022964"/>
    </source>
</evidence>
<evidence type="ECO:0000313" key="10">
    <source>
        <dbReference type="Proteomes" id="UP001369958"/>
    </source>
</evidence>
<keyword evidence="4 9" id="KW-0223">Dioxygenase</keyword>
<proteinExistence type="inferred from homology"/>
<feature type="domain" description="Intradiol ring-cleavage dioxygenases" evidence="7">
    <location>
        <begin position="104"/>
        <end position="264"/>
    </location>
</feature>
<evidence type="ECO:0000256" key="3">
    <source>
        <dbReference type="ARBA" id="ARBA00022723"/>
    </source>
</evidence>
<accession>A0ABZ2I1K7</accession>
<dbReference type="GO" id="GO:0051213">
    <property type="term" value="F:dioxygenase activity"/>
    <property type="evidence" value="ECO:0007669"/>
    <property type="project" value="UniProtKB-KW"/>
</dbReference>
<protein>
    <submittedName>
        <fullName evidence="9">Intradiol ring-cleavage dioxygenase</fullName>
    </submittedName>
</protein>
<dbReference type="InterPro" id="IPR007535">
    <property type="entry name" value="Catechol_dOase_N"/>
</dbReference>
<evidence type="ECO:0000256" key="6">
    <source>
        <dbReference type="ARBA" id="ARBA00023004"/>
    </source>
</evidence>
<keyword evidence="3" id="KW-0479">Metal-binding</keyword>
<comment type="similarity">
    <text evidence="2">Belongs to the intradiol ring-cleavage dioxygenase family.</text>
</comment>
<dbReference type="PANTHER" id="PTHR33711">
    <property type="entry name" value="DIOXYGENASE, PUTATIVE (AFU_ORTHOLOGUE AFUA_2G02910)-RELATED"/>
    <property type="match status" value="1"/>
</dbReference>
<dbReference type="SUPFAM" id="SSF49482">
    <property type="entry name" value="Aromatic compound dioxygenase"/>
    <property type="match status" value="1"/>
</dbReference>
<dbReference type="EMBL" id="CP146275">
    <property type="protein sequence ID" value="WWT32471.1"/>
    <property type="molecule type" value="Genomic_DNA"/>
</dbReference>
<keyword evidence="6" id="KW-0408">Iron</keyword>
<reference evidence="9 10" key="1">
    <citation type="submission" date="2024-02" db="EMBL/GenBank/DDBJ databases">
        <title>Complete genome sequence of Pelagibacterium nitratireducens ZH15.</title>
        <authorList>
            <person name="Zhao L.H."/>
        </authorList>
    </citation>
    <scope>NUCLEOTIDE SEQUENCE [LARGE SCALE GENOMIC DNA]</scope>
    <source>
        <strain evidence="9 10">ZH15</strain>
    </source>
</reference>
<dbReference type="Pfam" id="PF00775">
    <property type="entry name" value="Dioxygenase_C"/>
    <property type="match status" value="1"/>
</dbReference>
<dbReference type="RefSeq" id="WP_338607896.1">
    <property type="nucleotide sequence ID" value="NZ_CP146275.1"/>
</dbReference>
<dbReference type="InterPro" id="IPR000627">
    <property type="entry name" value="Intradiol_dOase_C"/>
</dbReference>
<dbReference type="Proteomes" id="UP001369958">
    <property type="component" value="Chromosome"/>
</dbReference>
<evidence type="ECO:0000256" key="5">
    <source>
        <dbReference type="ARBA" id="ARBA00023002"/>
    </source>
</evidence>
<dbReference type="InterPro" id="IPR015889">
    <property type="entry name" value="Intradiol_dOase_core"/>
</dbReference>
<keyword evidence="10" id="KW-1185">Reference proteome</keyword>